<organism evidence="3 4">
    <name type="scientific">Symbiodinium natans</name>
    <dbReference type="NCBI Taxonomy" id="878477"/>
    <lineage>
        <taxon>Eukaryota</taxon>
        <taxon>Sar</taxon>
        <taxon>Alveolata</taxon>
        <taxon>Dinophyceae</taxon>
        <taxon>Suessiales</taxon>
        <taxon>Symbiodiniaceae</taxon>
        <taxon>Symbiodinium</taxon>
    </lineage>
</organism>
<dbReference type="Proteomes" id="UP000604046">
    <property type="component" value="Unassembled WGS sequence"/>
</dbReference>
<name>A0A812JRK3_9DINO</name>
<dbReference type="Gene3D" id="3.40.50.1820">
    <property type="entry name" value="alpha/beta hydrolase"/>
    <property type="match status" value="1"/>
</dbReference>
<comment type="caution">
    <text evidence="3">The sequence shown here is derived from an EMBL/GenBank/DDBJ whole genome shotgun (WGS) entry which is preliminary data.</text>
</comment>
<evidence type="ECO:0000256" key="2">
    <source>
        <dbReference type="SAM" id="SignalP"/>
    </source>
</evidence>
<evidence type="ECO:0000256" key="1">
    <source>
        <dbReference type="SAM" id="MobiDB-lite"/>
    </source>
</evidence>
<dbReference type="GO" id="GO:0005737">
    <property type="term" value="C:cytoplasm"/>
    <property type="evidence" value="ECO:0007669"/>
    <property type="project" value="TreeGrafter"/>
</dbReference>
<feature type="chain" id="PRO_5032293343" description="Phospholipase/carboxylesterase/thioesterase domain-containing protein" evidence="2">
    <location>
        <begin position="18"/>
        <end position="487"/>
    </location>
</feature>
<sequence length="487" mass="53779">MNAVNSLFGVELFLALAAFRKYQQSTRPSYNTIALSTGDGSEVAAALRPVRNSLPLTPHLRKFHVLSAESSHEIQQEMWNDVMVAVWRKQCRNSAGNLLTCTYPQQGEFWIVVGPAWESEGTTRLHSEYTGIYVSKHNVAVARKARYEDYKCYWPTGSRIDRLAGLLGVVAACRRFQGRRHDVSRGAEEEPPRWDPTAPVWTAEDLEDTSAGPSDSCPHTHTLVYLHAFGRCGKEYVQPLLDRLSPGFSIPWTAGPARAGGLRVALPTAPKGSSPTRHPRSGEGQGDSQFSISVSPVETSWHEPGARTSLQCSVGTYKRYASADSNEVGDAALLAEQRRRLAKLLEEEVDRLGGRGERVFLGGLSQGCTAALDIYLQEACRLRLGGFVGSVGFLPSDEMGFPGADEALDALLADKDQAARPVVLQSAEDDEWVPWEELVKPSLERIFGRWPGFKLRSVRGRGHVVEQWEGDLLNEFMKEHAVEAYNA</sequence>
<gene>
    <name evidence="3" type="ORF">SNAT2548_LOCUS7414</name>
</gene>
<dbReference type="PANTHER" id="PTHR10655:SF63">
    <property type="entry name" value="PHOSPHOLIPASE_CARBOXYLESTERASE_THIOESTERASE DOMAIN-CONTAINING PROTEIN"/>
    <property type="match status" value="1"/>
</dbReference>
<evidence type="ECO:0000313" key="3">
    <source>
        <dbReference type="EMBL" id="CAE7214186.1"/>
    </source>
</evidence>
<dbReference type="GO" id="GO:0052689">
    <property type="term" value="F:carboxylic ester hydrolase activity"/>
    <property type="evidence" value="ECO:0007669"/>
    <property type="project" value="TreeGrafter"/>
</dbReference>
<keyword evidence="2" id="KW-0732">Signal</keyword>
<dbReference type="EMBL" id="CAJNDS010000514">
    <property type="protein sequence ID" value="CAE7214186.1"/>
    <property type="molecule type" value="Genomic_DNA"/>
</dbReference>
<keyword evidence="4" id="KW-1185">Reference proteome</keyword>
<evidence type="ECO:0008006" key="5">
    <source>
        <dbReference type="Google" id="ProtNLM"/>
    </source>
</evidence>
<proteinExistence type="predicted"/>
<feature type="compositionally biased region" description="Polar residues" evidence="1">
    <location>
        <begin position="286"/>
        <end position="298"/>
    </location>
</feature>
<evidence type="ECO:0000313" key="4">
    <source>
        <dbReference type="Proteomes" id="UP000604046"/>
    </source>
</evidence>
<reference evidence="3" key="1">
    <citation type="submission" date="2021-02" db="EMBL/GenBank/DDBJ databases">
        <authorList>
            <person name="Dougan E. K."/>
            <person name="Rhodes N."/>
            <person name="Thang M."/>
            <person name="Chan C."/>
        </authorList>
    </citation>
    <scope>NUCLEOTIDE SEQUENCE</scope>
</reference>
<dbReference type="AlphaFoldDB" id="A0A812JRK3"/>
<accession>A0A812JRK3</accession>
<protein>
    <recommendedName>
        <fullName evidence="5">Phospholipase/carboxylesterase/thioesterase domain-containing protein</fullName>
    </recommendedName>
</protein>
<feature type="signal peptide" evidence="2">
    <location>
        <begin position="1"/>
        <end position="17"/>
    </location>
</feature>
<dbReference type="SUPFAM" id="SSF53474">
    <property type="entry name" value="alpha/beta-Hydrolases"/>
    <property type="match status" value="1"/>
</dbReference>
<dbReference type="GO" id="GO:0008474">
    <property type="term" value="F:palmitoyl-(protein) hydrolase activity"/>
    <property type="evidence" value="ECO:0007669"/>
    <property type="project" value="TreeGrafter"/>
</dbReference>
<dbReference type="InterPro" id="IPR029058">
    <property type="entry name" value="AB_hydrolase_fold"/>
</dbReference>
<dbReference type="PANTHER" id="PTHR10655">
    <property type="entry name" value="LYSOPHOSPHOLIPASE-RELATED"/>
    <property type="match status" value="1"/>
</dbReference>
<feature type="region of interest" description="Disordered" evidence="1">
    <location>
        <begin position="265"/>
        <end position="302"/>
    </location>
</feature>
<dbReference type="InterPro" id="IPR050565">
    <property type="entry name" value="LYPA1-2/EST-like"/>
</dbReference>
<dbReference type="OrthoDB" id="2418081at2759"/>